<gene>
    <name evidence="1" type="ORF">DP107_04420</name>
</gene>
<comment type="caution">
    <text evidence="1">The sequence shown here is derived from an EMBL/GenBank/DDBJ whole genome shotgun (WGS) entry which is preliminary data.</text>
</comment>
<dbReference type="EMBL" id="QMDX01000002">
    <property type="protein sequence ID" value="TSD15105.1"/>
    <property type="molecule type" value="Genomic_DNA"/>
</dbReference>
<evidence type="ECO:0000313" key="2">
    <source>
        <dbReference type="Proteomes" id="UP000319894"/>
    </source>
</evidence>
<dbReference type="OrthoDB" id="194131at2157"/>
<dbReference type="RefSeq" id="WP_144260945.1">
    <property type="nucleotide sequence ID" value="NZ_QMDX01000002.1"/>
</dbReference>
<name>A0A554NCQ4_9EURY</name>
<protein>
    <submittedName>
        <fullName evidence="1">Uncharacterized protein</fullName>
    </submittedName>
</protein>
<dbReference type="AlphaFoldDB" id="A0A554NCQ4"/>
<organism evidence="1 2">
    <name type="scientific">Haloglomus irregulare</name>
    <dbReference type="NCBI Taxonomy" id="2234134"/>
    <lineage>
        <taxon>Archaea</taxon>
        <taxon>Methanobacteriati</taxon>
        <taxon>Methanobacteriota</taxon>
        <taxon>Stenosarchaea group</taxon>
        <taxon>Halobacteria</taxon>
        <taxon>Halobacteriales</taxon>
        <taxon>Natronomonadaceae</taxon>
        <taxon>Haloglomus</taxon>
    </lineage>
</organism>
<dbReference type="InParanoid" id="A0A554NCQ4"/>
<proteinExistence type="predicted"/>
<keyword evidence="2" id="KW-1185">Reference proteome</keyword>
<evidence type="ECO:0000313" key="1">
    <source>
        <dbReference type="EMBL" id="TSD15105.1"/>
    </source>
</evidence>
<dbReference type="Proteomes" id="UP000319894">
    <property type="component" value="Unassembled WGS sequence"/>
</dbReference>
<sequence>MLLLDLDDLTFELNDGAIEHVGASDRTAEVKLFDADGVEAREYGDRRVKLVFEDEEGSEVTIALAPSQASEVARGIETLEEESRVFE</sequence>
<accession>A0A554NCQ4</accession>
<reference evidence="1 2" key="1">
    <citation type="submission" date="2018-06" db="EMBL/GenBank/DDBJ databases">
        <title>Natronomonas sp. F16-60 a new haloarchaeon isolated from a solar saltern of Isla Cristina, Huelva, Spain.</title>
        <authorList>
            <person name="Duran-Viseras A."/>
            <person name="Sanchez-Porro C."/>
            <person name="Ventosa A."/>
        </authorList>
    </citation>
    <scope>NUCLEOTIDE SEQUENCE [LARGE SCALE GENOMIC DNA]</scope>
    <source>
        <strain evidence="1 2">F16-60</strain>
    </source>
</reference>